<dbReference type="InterPro" id="IPR052035">
    <property type="entry name" value="ZnF_BED_domain_contain"/>
</dbReference>
<keyword evidence="4" id="KW-0862">Zinc</keyword>
<keyword evidence="3" id="KW-0863">Zinc-finger</keyword>
<evidence type="ECO:0000256" key="1">
    <source>
        <dbReference type="ARBA" id="ARBA00004123"/>
    </source>
</evidence>
<evidence type="ECO:0000256" key="2">
    <source>
        <dbReference type="ARBA" id="ARBA00022723"/>
    </source>
</evidence>
<protein>
    <submittedName>
        <fullName evidence="7">Uncharacterized protein</fullName>
    </submittedName>
</protein>
<dbReference type="PANTHER" id="PTHR46481">
    <property type="entry name" value="ZINC FINGER BED DOMAIN-CONTAINING PROTEIN 4"/>
    <property type="match status" value="1"/>
</dbReference>
<dbReference type="GO" id="GO:0005634">
    <property type="term" value="C:nucleus"/>
    <property type="evidence" value="ECO:0007669"/>
    <property type="project" value="UniProtKB-SubCell"/>
</dbReference>
<feature type="compositionally biased region" description="Polar residues" evidence="6">
    <location>
        <begin position="31"/>
        <end position="73"/>
    </location>
</feature>
<name>A0A2N5VF21_9BASI</name>
<feature type="compositionally biased region" description="Polar residues" evidence="6">
    <location>
        <begin position="1"/>
        <end position="11"/>
    </location>
</feature>
<dbReference type="PANTHER" id="PTHR46481:SF10">
    <property type="entry name" value="ZINC FINGER BED DOMAIN-CONTAINING PROTEIN 39"/>
    <property type="match status" value="1"/>
</dbReference>
<sequence length="289" mass="31826">MALSIQSSPGLNDNEDIEVIPIPKQDPPSQPLSQATSSAGTRTTNPINPESSAPQTPTPADSASESQGDQEAAQSKKRKLTSEVWEHFSKITKGTNHLRRHSVRCLAGSGPNTPATQGLLSFTCSAQTTSNQVWTFSQDKTRKNLAKMIILHEYPFSIVEHKGFVEFMQSAQPKFVMPGRKTIRSDCVKMFQNMKIDQIARVSQASHIALTTDLWTASDLTGYMVVTAHYINAKWELIKLIIIFQPLPPPHTGQAISDRLSQALLDWKAVNKVPFVTLDNASSNNLAMT</sequence>
<gene>
    <name evidence="7" type="ORF">PCASD_03355</name>
</gene>
<dbReference type="EMBL" id="PGCI01000022">
    <property type="protein sequence ID" value="PLW48579.1"/>
    <property type="molecule type" value="Genomic_DNA"/>
</dbReference>
<dbReference type="InterPro" id="IPR012337">
    <property type="entry name" value="RNaseH-like_sf"/>
</dbReference>
<evidence type="ECO:0000313" key="8">
    <source>
        <dbReference type="Proteomes" id="UP000235392"/>
    </source>
</evidence>
<reference evidence="7 8" key="1">
    <citation type="submission" date="2017-11" db="EMBL/GenBank/DDBJ databases">
        <title>De novo assembly and phasing of dikaryotic genomes from two isolates of Puccinia coronata f. sp. avenae, the causal agent of oat crown rust.</title>
        <authorList>
            <person name="Miller M.E."/>
            <person name="Zhang Y."/>
            <person name="Omidvar V."/>
            <person name="Sperschneider J."/>
            <person name="Schwessinger B."/>
            <person name="Raley C."/>
            <person name="Palmer J.M."/>
            <person name="Garnica D."/>
            <person name="Upadhyaya N."/>
            <person name="Rathjen J."/>
            <person name="Taylor J.M."/>
            <person name="Park R.F."/>
            <person name="Dodds P.N."/>
            <person name="Hirsch C.D."/>
            <person name="Kianian S.F."/>
            <person name="Figueroa M."/>
        </authorList>
    </citation>
    <scope>NUCLEOTIDE SEQUENCE [LARGE SCALE GENOMIC DNA]</scope>
    <source>
        <strain evidence="7">12SD80</strain>
    </source>
</reference>
<keyword evidence="2" id="KW-0479">Metal-binding</keyword>
<evidence type="ECO:0000256" key="3">
    <source>
        <dbReference type="ARBA" id="ARBA00022771"/>
    </source>
</evidence>
<dbReference type="AlphaFoldDB" id="A0A2N5VF21"/>
<dbReference type="SUPFAM" id="SSF53098">
    <property type="entry name" value="Ribonuclease H-like"/>
    <property type="match status" value="1"/>
</dbReference>
<organism evidence="7 8">
    <name type="scientific">Puccinia coronata f. sp. avenae</name>
    <dbReference type="NCBI Taxonomy" id="200324"/>
    <lineage>
        <taxon>Eukaryota</taxon>
        <taxon>Fungi</taxon>
        <taxon>Dikarya</taxon>
        <taxon>Basidiomycota</taxon>
        <taxon>Pucciniomycotina</taxon>
        <taxon>Pucciniomycetes</taxon>
        <taxon>Pucciniales</taxon>
        <taxon>Pucciniaceae</taxon>
        <taxon>Puccinia</taxon>
    </lineage>
</organism>
<evidence type="ECO:0000256" key="4">
    <source>
        <dbReference type="ARBA" id="ARBA00022833"/>
    </source>
</evidence>
<evidence type="ECO:0000256" key="5">
    <source>
        <dbReference type="ARBA" id="ARBA00023242"/>
    </source>
</evidence>
<dbReference type="SUPFAM" id="SSF140996">
    <property type="entry name" value="Hermes dimerisation domain"/>
    <property type="match status" value="1"/>
</dbReference>
<dbReference type="Proteomes" id="UP000235392">
    <property type="component" value="Unassembled WGS sequence"/>
</dbReference>
<dbReference type="GO" id="GO:0008270">
    <property type="term" value="F:zinc ion binding"/>
    <property type="evidence" value="ECO:0007669"/>
    <property type="project" value="UniProtKB-KW"/>
</dbReference>
<dbReference type="PROSITE" id="PS50231">
    <property type="entry name" value="RICIN_B_LECTIN"/>
    <property type="match status" value="1"/>
</dbReference>
<proteinExistence type="predicted"/>
<evidence type="ECO:0000256" key="6">
    <source>
        <dbReference type="SAM" id="MobiDB-lite"/>
    </source>
</evidence>
<keyword evidence="5" id="KW-0539">Nucleus</keyword>
<accession>A0A2N5VF21</accession>
<comment type="subcellular location">
    <subcellularLocation>
        <location evidence="1">Nucleus</location>
    </subcellularLocation>
</comment>
<evidence type="ECO:0000313" key="7">
    <source>
        <dbReference type="EMBL" id="PLW48579.1"/>
    </source>
</evidence>
<comment type="caution">
    <text evidence="7">The sequence shown here is derived from an EMBL/GenBank/DDBJ whole genome shotgun (WGS) entry which is preliminary data.</text>
</comment>
<feature type="region of interest" description="Disordered" evidence="6">
    <location>
        <begin position="1"/>
        <end position="81"/>
    </location>
</feature>